<evidence type="ECO:0000313" key="1">
    <source>
        <dbReference type="EMBL" id="PDW03405.1"/>
    </source>
</evidence>
<dbReference type="NCBIfam" id="TIGR03233">
    <property type="entry name" value="DNA_S_dndB"/>
    <property type="match status" value="1"/>
</dbReference>
<reference evidence="2" key="1">
    <citation type="submission" date="2017-08" db="EMBL/GenBank/DDBJ databases">
        <authorList>
            <person name="Grouzdev D.S."/>
            <person name="Gaisin V.A."/>
            <person name="Rysina M.S."/>
            <person name="Gorlenko V.M."/>
        </authorList>
    </citation>
    <scope>NUCLEOTIDE SEQUENCE [LARGE SCALE GENOMIC DNA]</scope>
    <source>
        <strain evidence="2">Kir15-3F</strain>
    </source>
</reference>
<keyword evidence="2" id="KW-1185">Reference proteome</keyword>
<comment type="caution">
    <text evidence="1">The sequence shown here is derived from an EMBL/GenBank/DDBJ whole genome shotgun (WGS) entry which is preliminary data.</text>
</comment>
<accession>A0A2A6RKI0</accession>
<dbReference type="RefSeq" id="WP_097643793.1">
    <property type="nucleotide sequence ID" value="NZ_NQWI01000031.1"/>
</dbReference>
<sequence>MDGFTYTFPAMRGVQAGREYYVAMCPLRLLPRIFVFDAQDLPPELRSQRVLNRARIPALTRYIVEHPNDYVFSAITASIDGEVRFLPSEDATLPRDLGRLIVPVDARFIVNDGQHRRAAIEEALRERPDLADETIAVVFFLDAGLKRSQQLFADLNTHAVRASASIGILYDFRSPLAGVARRVANEVPVFKGMTEMERSTIANRSLKLFTLP</sequence>
<gene>
    <name evidence="1" type="primary">dndB</name>
    <name evidence="1" type="ORF">CJ255_09105</name>
</gene>
<dbReference type="InterPro" id="IPR017642">
    <property type="entry name" value="DNA_S_mod_DndB"/>
</dbReference>
<protein>
    <submittedName>
        <fullName evidence="1">DNA sulfur modification protein DndB</fullName>
    </submittedName>
</protein>
<dbReference type="AlphaFoldDB" id="A0A2A6RKI0"/>
<dbReference type="Proteomes" id="UP000220527">
    <property type="component" value="Unassembled WGS sequence"/>
</dbReference>
<organism evidence="1 2">
    <name type="scientific">Candidatus Viridilinea mediisalina</name>
    <dbReference type="NCBI Taxonomy" id="2024553"/>
    <lineage>
        <taxon>Bacteria</taxon>
        <taxon>Bacillati</taxon>
        <taxon>Chloroflexota</taxon>
        <taxon>Chloroflexia</taxon>
        <taxon>Chloroflexales</taxon>
        <taxon>Chloroflexineae</taxon>
        <taxon>Oscillochloridaceae</taxon>
        <taxon>Candidatus Viridilinea</taxon>
    </lineage>
</organism>
<name>A0A2A6RKI0_9CHLR</name>
<dbReference type="Pfam" id="PF14072">
    <property type="entry name" value="DndB"/>
    <property type="match status" value="1"/>
</dbReference>
<dbReference type="CDD" id="cd16412">
    <property type="entry name" value="dndB"/>
    <property type="match status" value="1"/>
</dbReference>
<dbReference type="NCBIfam" id="TIGR03187">
    <property type="entry name" value="DGQHR"/>
    <property type="match status" value="1"/>
</dbReference>
<evidence type="ECO:0000313" key="2">
    <source>
        <dbReference type="Proteomes" id="UP000220527"/>
    </source>
</evidence>
<dbReference type="EMBL" id="NQWI01000031">
    <property type="protein sequence ID" value="PDW03405.1"/>
    <property type="molecule type" value="Genomic_DNA"/>
</dbReference>
<dbReference type="InterPro" id="IPR017601">
    <property type="entry name" value="DGQHR-contain_dom"/>
</dbReference>
<dbReference type="REBASE" id="279118">
    <property type="entry name" value="M.Cba153FDndB2P"/>
</dbReference>
<proteinExistence type="predicted"/>
<dbReference type="OrthoDB" id="3524978at2"/>